<evidence type="ECO:0000256" key="3">
    <source>
        <dbReference type="ARBA" id="ARBA00014772"/>
    </source>
</evidence>
<keyword evidence="6" id="KW-0677">Repeat</keyword>
<keyword evidence="12" id="KW-1185">Reference proteome</keyword>
<protein>
    <recommendedName>
        <fullName evidence="3 9">Geranylgeranyl transferase type-2 subunit alpha</fullName>
        <ecNumber evidence="2 9">2.5.1.60</ecNumber>
    </recommendedName>
    <alternativeName>
        <fullName evidence="7 9">Geranylgeranyl transferase type II subunit alpha</fullName>
    </alternativeName>
</protein>
<keyword evidence="5 9" id="KW-0808">Transferase</keyword>
<dbReference type="PANTHER" id="PTHR11129:SF2">
    <property type="entry name" value="GERANYLGERANYL TRANSFERASE TYPE-2 SUBUNIT ALPHA"/>
    <property type="match status" value="1"/>
</dbReference>
<dbReference type="EC" id="2.5.1.60" evidence="2 9"/>
<proteinExistence type="inferred from homology"/>
<dbReference type="GO" id="GO:0004663">
    <property type="term" value="F:Rab geranylgeranyltransferase activity"/>
    <property type="evidence" value="ECO:0007669"/>
    <property type="project" value="UniProtKB-UniRule"/>
</dbReference>
<sequence length="289" mass="33070">QARRAAMLPKVKLIRALQSDFLRRRAERSYDAESMAVSARLLEINPEVFTAWNFRREAIVAGVDAVDARARPPLADELTLTEKTLKKNPKSYPSWYHRKWTISRMVDEADARADVAARDATLARELVLVERLLDADDRNFHCWGYRRFVAALAKVPDADELEFTTKKIEANFSNYSAWHHRSAYLPRREDETENENDAPPPSSSLPPDVLRAEYELVQNAFFTEPEDQSGWMYHRWLLRNTMSTSTSSAGDDAKSDATAIRETLAREAALCRELRCVIYTGSHTTAFAW</sequence>
<dbReference type="AlphaFoldDB" id="C1N778"/>
<feature type="non-terminal residue" evidence="11">
    <location>
        <position position="1"/>
    </location>
</feature>
<name>C1N778_MICPC</name>
<evidence type="ECO:0000256" key="2">
    <source>
        <dbReference type="ARBA" id="ARBA00012656"/>
    </source>
</evidence>
<dbReference type="Proteomes" id="UP000001876">
    <property type="component" value="Unassembled WGS sequence"/>
</dbReference>
<dbReference type="STRING" id="564608.C1N778"/>
<keyword evidence="4 9" id="KW-0637">Prenyltransferase</keyword>
<reference evidence="11 12" key="1">
    <citation type="journal article" date="2009" name="Science">
        <title>Green evolution and dynamic adaptations revealed by genomes of the marine picoeukaryotes Micromonas.</title>
        <authorList>
            <person name="Worden A.Z."/>
            <person name="Lee J.H."/>
            <person name="Mock T."/>
            <person name="Rouze P."/>
            <person name="Simmons M.P."/>
            <person name="Aerts A.L."/>
            <person name="Allen A.E."/>
            <person name="Cuvelier M.L."/>
            <person name="Derelle E."/>
            <person name="Everett M.V."/>
            <person name="Foulon E."/>
            <person name="Grimwood J."/>
            <person name="Gundlach H."/>
            <person name="Henrissat B."/>
            <person name="Napoli C."/>
            <person name="McDonald S.M."/>
            <person name="Parker M.S."/>
            <person name="Rombauts S."/>
            <person name="Salamov A."/>
            <person name="Von Dassow P."/>
            <person name="Badger J.H."/>
            <person name="Coutinho P.M."/>
            <person name="Demir E."/>
            <person name="Dubchak I."/>
            <person name="Gentemann C."/>
            <person name="Eikrem W."/>
            <person name="Gready J.E."/>
            <person name="John U."/>
            <person name="Lanier W."/>
            <person name="Lindquist E.A."/>
            <person name="Lucas S."/>
            <person name="Mayer K.F."/>
            <person name="Moreau H."/>
            <person name="Not F."/>
            <person name="Otillar R."/>
            <person name="Panaud O."/>
            <person name="Pangilinan J."/>
            <person name="Paulsen I."/>
            <person name="Piegu B."/>
            <person name="Poliakov A."/>
            <person name="Robbens S."/>
            <person name="Schmutz J."/>
            <person name="Toulza E."/>
            <person name="Wyss T."/>
            <person name="Zelensky A."/>
            <person name="Zhou K."/>
            <person name="Armbrust E.V."/>
            <person name="Bhattacharya D."/>
            <person name="Goodenough U.W."/>
            <person name="Van de Peer Y."/>
            <person name="Grigoriev I.V."/>
        </authorList>
    </citation>
    <scope>NUCLEOTIDE SEQUENCE [LARGE SCALE GENOMIC DNA]</scope>
    <source>
        <strain evidence="11 12">CCMP1545</strain>
    </source>
</reference>
<dbReference type="GO" id="GO:0097354">
    <property type="term" value="P:prenylation"/>
    <property type="evidence" value="ECO:0007669"/>
    <property type="project" value="UniProtKB-UniRule"/>
</dbReference>
<evidence type="ECO:0000256" key="8">
    <source>
        <dbReference type="ARBA" id="ARBA00047658"/>
    </source>
</evidence>
<comment type="catalytic activity">
    <reaction evidence="8 9">
        <text>geranylgeranyl diphosphate + L-cysteinyl-[protein] = S-geranylgeranyl-L-cysteinyl-[protein] + diphosphate</text>
        <dbReference type="Rhea" id="RHEA:21240"/>
        <dbReference type="Rhea" id="RHEA-COMP:10131"/>
        <dbReference type="Rhea" id="RHEA-COMP:11537"/>
        <dbReference type="ChEBI" id="CHEBI:29950"/>
        <dbReference type="ChEBI" id="CHEBI:33019"/>
        <dbReference type="ChEBI" id="CHEBI:57533"/>
        <dbReference type="ChEBI" id="CHEBI:86021"/>
        <dbReference type="EC" id="2.5.1.60"/>
    </reaction>
</comment>
<evidence type="ECO:0000256" key="4">
    <source>
        <dbReference type="ARBA" id="ARBA00022602"/>
    </source>
</evidence>
<dbReference type="Pfam" id="PF01239">
    <property type="entry name" value="PPTA"/>
    <property type="match status" value="5"/>
</dbReference>
<evidence type="ECO:0000313" key="12">
    <source>
        <dbReference type="Proteomes" id="UP000001876"/>
    </source>
</evidence>
<evidence type="ECO:0000256" key="5">
    <source>
        <dbReference type="ARBA" id="ARBA00022679"/>
    </source>
</evidence>
<organism evidence="12">
    <name type="scientific">Micromonas pusilla (strain CCMP1545)</name>
    <name type="common">Picoplanktonic green alga</name>
    <dbReference type="NCBI Taxonomy" id="564608"/>
    <lineage>
        <taxon>Eukaryota</taxon>
        <taxon>Viridiplantae</taxon>
        <taxon>Chlorophyta</taxon>
        <taxon>Mamiellophyceae</taxon>
        <taxon>Mamiellales</taxon>
        <taxon>Mamiellaceae</taxon>
        <taxon>Micromonas</taxon>
    </lineage>
</organism>
<dbReference type="FunFam" id="1.25.40.120:FF:000035">
    <property type="entry name" value="Geranylgeranyl transferase type-2 subunit alpha"/>
    <property type="match status" value="1"/>
</dbReference>
<dbReference type="Gene3D" id="1.25.40.120">
    <property type="entry name" value="Protein prenylyltransferase"/>
    <property type="match status" value="1"/>
</dbReference>
<dbReference type="PROSITE" id="PS51147">
    <property type="entry name" value="PFTA"/>
    <property type="match status" value="4"/>
</dbReference>
<dbReference type="PANTHER" id="PTHR11129">
    <property type="entry name" value="PROTEIN FARNESYLTRANSFERASE ALPHA SUBUNIT/RAB GERANYLGERANYL TRANSFERASE ALPHA SUBUNIT"/>
    <property type="match status" value="1"/>
</dbReference>
<dbReference type="OMA" id="RKFPKCY"/>
<comment type="function">
    <text evidence="9">Catalyzes the transfer of a geranyl-geranyl moiety from geranyl-geranyl pyrophosphate to cysteines occuring in specific C-terminal amino acid sequences.</text>
</comment>
<dbReference type="SUPFAM" id="SSF48439">
    <property type="entry name" value="Protein prenylyltransferase"/>
    <property type="match status" value="1"/>
</dbReference>
<gene>
    <name evidence="11" type="ORF">MICPUCDRAFT_22753</name>
</gene>
<evidence type="ECO:0000256" key="10">
    <source>
        <dbReference type="SAM" id="MobiDB-lite"/>
    </source>
</evidence>
<comment type="similarity">
    <text evidence="1 9">Belongs to the protein prenyltransferase subunit alpha family.</text>
</comment>
<dbReference type="eggNOG" id="KOG0529">
    <property type="taxonomic scope" value="Eukaryota"/>
</dbReference>
<evidence type="ECO:0000256" key="6">
    <source>
        <dbReference type="ARBA" id="ARBA00022737"/>
    </source>
</evidence>
<accession>C1N778</accession>
<dbReference type="GeneID" id="9689292"/>
<dbReference type="RefSeq" id="XP_003063689.1">
    <property type="nucleotide sequence ID" value="XM_003063643.1"/>
</dbReference>
<evidence type="ECO:0000256" key="7">
    <source>
        <dbReference type="ARBA" id="ARBA00031267"/>
    </source>
</evidence>
<evidence type="ECO:0000313" key="11">
    <source>
        <dbReference type="EMBL" id="EEH52062.1"/>
    </source>
</evidence>
<dbReference type="KEGG" id="mpp:MICPUCDRAFT_22753"/>
<feature type="region of interest" description="Disordered" evidence="10">
    <location>
        <begin position="186"/>
        <end position="207"/>
    </location>
</feature>
<evidence type="ECO:0000256" key="1">
    <source>
        <dbReference type="ARBA" id="ARBA00006734"/>
    </source>
</evidence>
<dbReference type="GO" id="GO:0005968">
    <property type="term" value="C:Rab-protein geranylgeranyltransferase complex"/>
    <property type="evidence" value="ECO:0007669"/>
    <property type="project" value="TreeGrafter"/>
</dbReference>
<dbReference type="OrthoDB" id="1658at2759"/>
<dbReference type="InterPro" id="IPR002088">
    <property type="entry name" value="Prenyl_trans_a"/>
</dbReference>
<dbReference type="EMBL" id="GG663749">
    <property type="protein sequence ID" value="EEH52062.1"/>
    <property type="molecule type" value="Genomic_DNA"/>
</dbReference>
<evidence type="ECO:0000256" key="9">
    <source>
        <dbReference type="RuleBase" id="RU367120"/>
    </source>
</evidence>